<feature type="coiled-coil region" evidence="1">
    <location>
        <begin position="283"/>
        <end position="366"/>
    </location>
</feature>
<reference evidence="5" key="1">
    <citation type="journal article" date="2019" name="Nat. Commun.">
        <title>Expansion of phycobilisome linker gene families in mesophilic red algae.</title>
        <authorList>
            <person name="Lee J."/>
            <person name="Kim D."/>
            <person name="Bhattacharya D."/>
            <person name="Yoon H.S."/>
        </authorList>
    </citation>
    <scope>NUCLEOTIDE SEQUENCE [LARGE SCALE GENOMIC DNA]</scope>
    <source>
        <strain evidence="5">CCMP 1328</strain>
    </source>
</reference>
<feature type="region of interest" description="Disordered" evidence="2">
    <location>
        <begin position="656"/>
        <end position="677"/>
    </location>
</feature>
<feature type="compositionally biased region" description="Low complexity" evidence="2">
    <location>
        <begin position="960"/>
        <end position="974"/>
    </location>
</feature>
<evidence type="ECO:0000256" key="2">
    <source>
        <dbReference type="SAM" id="MobiDB-lite"/>
    </source>
</evidence>
<feature type="compositionally biased region" description="Low complexity" evidence="2">
    <location>
        <begin position="57"/>
        <end position="77"/>
    </location>
</feature>
<evidence type="ECO:0000259" key="3">
    <source>
        <dbReference type="Pfam" id="PF10358"/>
    </source>
</evidence>
<evidence type="ECO:0000313" key="4">
    <source>
        <dbReference type="EMBL" id="KAA8498419.1"/>
    </source>
</evidence>
<feature type="domain" description="C2 NT-type" evidence="3">
    <location>
        <begin position="165"/>
        <end position="244"/>
    </location>
</feature>
<feature type="coiled-coil region" evidence="1">
    <location>
        <begin position="791"/>
        <end position="818"/>
    </location>
</feature>
<dbReference type="OMA" id="SAQASHM"/>
<dbReference type="Pfam" id="PF10358">
    <property type="entry name" value="NT-C2"/>
    <property type="match status" value="1"/>
</dbReference>
<feature type="region of interest" description="Disordered" evidence="2">
    <location>
        <begin position="593"/>
        <end position="617"/>
    </location>
</feature>
<feature type="compositionally biased region" description="Low complexity" evidence="2">
    <location>
        <begin position="593"/>
        <end position="605"/>
    </location>
</feature>
<feature type="region of interest" description="Disordered" evidence="2">
    <location>
        <begin position="954"/>
        <end position="1004"/>
    </location>
</feature>
<feature type="coiled-coil region" evidence="1">
    <location>
        <begin position="872"/>
        <end position="953"/>
    </location>
</feature>
<feature type="compositionally biased region" description="Low complexity" evidence="2">
    <location>
        <begin position="18"/>
        <end position="30"/>
    </location>
</feature>
<dbReference type="InterPro" id="IPR019448">
    <property type="entry name" value="NT-C2"/>
</dbReference>
<gene>
    <name evidence="4" type="ORF">FVE85_6004</name>
</gene>
<dbReference type="AlphaFoldDB" id="A0A5J4Z373"/>
<feature type="compositionally biased region" description="Basic and acidic residues" evidence="2">
    <location>
        <begin position="984"/>
        <end position="995"/>
    </location>
</feature>
<dbReference type="EMBL" id="VRMN01000001">
    <property type="protein sequence ID" value="KAA8498419.1"/>
    <property type="molecule type" value="Genomic_DNA"/>
</dbReference>
<evidence type="ECO:0000256" key="1">
    <source>
        <dbReference type="SAM" id="Coils"/>
    </source>
</evidence>
<keyword evidence="5" id="KW-1185">Reference proteome</keyword>
<comment type="caution">
    <text evidence="4">The sequence shown here is derived from an EMBL/GenBank/DDBJ whole genome shotgun (WGS) entry which is preliminary data.</text>
</comment>
<feature type="compositionally biased region" description="Polar residues" evidence="2">
    <location>
        <begin position="668"/>
        <end position="677"/>
    </location>
</feature>
<proteinExistence type="predicted"/>
<accession>A0A5J4Z373</accession>
<feature type="region of interest" description="Disordered" evidence="2">
    <location>
        <begin position="700"/>
        <end position="731"/>
    </location>
</feature>
<dbReference type="Proteomes" id="UP000324585">
    <property type="component" value="Unassembled WGS sequence"/>
</dbReference>
<name>A0A5J4Z373_PORPP</name>
<feature type="coiled-coil region" evidence="1">
    <location>
        <begin position="732"/>
        <end position="759"/>
    </location>
</feature>
<evidence type="ECO:0000313" key="5">
    <source>
        <dbReference type="Proteomes" id="UP000324585"/>
    </source>
</evidence>
<feature type="compositionally biased region" description="Basic and acidic residues" evidence="2">
    <location>
        <begin position="606"/>
        <end position="617"/>
    </location>
</feature>
<keyword evidence="1" id="KW-0175">Coiled coil</keyword>
<protein>
    <recommendedName>
        <fullName evidence="3">C2 NT-type domain-containing protein</fullName>
    </recommendedName>
</protein>
<sequence>MATRKVLVKRVMSERRLSQVSRSDSTASSRSESRKGSRSPSLDRSGSGLLVKRESSVRASNASNSSSVTQASASSAQSKSASRAGNVVLLSSSSWATNGVDTGTNVSGGGHLCSHTFIFTLEVEKVTRMKVDGTYRFRLAYGDQQVLGRPGRKPSAFVSFDHQPNVAVWNETFSVPARLSRRASDRNFEDRHQRFAVLQLYHTDSAKSVTAASSDNEKLVGKIHFDLARYATLKSNVRQALSLEFDGGFVVYAALRCEEAPPSLSLPPPSNAVNADASLMTELSRSKAQAKDLNAQNTELVAQNKELGSRLDAKDQYAQKLQKSYIELQAMYEKMRQDYIQLMATNDLLRQQARDLAVQTDALQAELLESQKRLTRSEHHVVLNRQAFESAEETRVRQLKEKNLRIDELEADARRTSAILAGGGGASSAELAVAEQRAQRARKELNEQLAIRDEQDADLRALRREKVELQHELQSSALDLKRAVAERDEQRQKREAAEAALMTANASAAVGAGAAARNADRQMDALRAKQAELERELRCLNASRDQAERDLAEQRRLWDVDRKSGAAELERTAAERDEQRRKRETAEAVLAAANASAAAGAGVSARDARKEMDSLREKQAELERELLTVSSRKEQAERQLAEQTRLLEIEKERRANLEKRSAGVDGSADSTATNTPGQNYVLEIASLNDRIISLERDNDQLRKQSQTHGSSSERQHQRLAPRAIGKEEEMLSRTSRAELNVLNQELTALRSEKEKLDVLVASQAATIAALNRDTSRMPSGEGADTKVAQETRELRTREEALTRELEDARLAMRRLESAQASHMANDIALRSELRRVQEASERIHAADQIRIRELERELKVVGHDVSTTRAVRDEALQESESATEELVALRLAQTRLEKENKELRNALSKAESSGLVTVYEERRDSFVTAKLRVAEMTMELEELRVENALLKKQTGEQDDSAAAANGGSKKGSSGRWFRASSGGKGKEGKESRDGKIASQPSQNV</sequence>
<organism evidence="4 5">
    <name type="scientific">Porphyridium purpureum</name>
    <name type="common">Red alga</name>
    <name type="synonym">Porphyridium cruentum</name>
    <dbReference type="NCBI Taxonomy" id="35688"/>
    <lineage>
        <taxon>Eukaryota</taxon>
        <taxon>Rhodophyta</taxon>
        <taxon>Bangiophyceae</taxon>
        <taxon>Porphyridiales</taxon>
        <taxon>Porphyridiaceae</taxon>
        <taxon>Porphyridium</taxon>
    </lineage>
</organism>
<feature type="region of interest" description="Disordered" evidence="2">
    <location>
        <begin position="1"/>
        <end position="77"/>
    </location>
</feature>